<dbReference type="SUPFAM" id="SSF50129">
    <property type="entry name" value="GroES-like"/>
    <property type="match status" value="1"/>
</dbReference>
<dbReference type="SUPFAM" id="SSF51735">
    <property type="entry name" value="NAD(P)-binding Rossmann-fold domains"/>
    <property type="match status" value="1"/>
</dbReference>
<dbReference type="RefSeq" id="WP_061947072.1">
    <property type="nucleotide sequence ID" value="NZ_LTAO01000001.1"/>
</dbReference>
<gene>
    <name evidence="2" type="ORF">AZF04_00305</name>
</gene>
<dbReference type="EMBL" id="LTAO01000001">
    <property type="protein sequence ID" value="KYG34812.1"/>
    <property type="molecule type" value="Genomic_DNA"/>
</dbReference>
<dbReference type="InterPro" id="IPR036291">
    <property type="entry name" value="NAD(P)-bd_dom_sf"/>
</dbReference>
<organism evidence="2 3">
    <name type="scientific">Alkalihalobacillus trypoxylicola</name>
    <dbReference type="NCBI Taxonomy" id="519424"/>
    <lineage>
        <taxon>Bacteria</taxon>
        <taxon>Bacillati</taxon>
        <taxon>Bacillota</taxon>
        <taxon>Bacilli</taxon>
        <taxon>Bacillales</taxon>
        <taxon>Bacillaceae</taxon>
        <taxon>Alkalihalobacillus</taxon>
    </lineage>
</organism>
<dbReference type="GO" id="GO:0043957">
    <property type="term" value="F:acryloyl-CoA reductase (NADPH) activity"/>
    <property type="evidence" value="ECO:0007669"/>
    <property type="project" value="TreeGrafter"/>
</dbReference>
<feature type="domain" description="Enoyl reductase (ER)" evidence="1">
    <location>
        <begin position="19"/>
        <end position="327"/>
    </location>
</feature>
<proteinExistence type="predicted"/>
<name>A0A162F530_9BACI</name>
<dbReference type="InterPro" id="IPR020843">
    <property type="entry name" value="ER"/>
</dbReference>
<protein>
    <submittedName>
        <fullName evidence="2">Quinone oxidoreductase</fullName>
    </submittedName>
</protein>
<dbReference type="InterPro" id="IPR051397">
    <property type="entry name" value="Zn-ADH-like_protein"/>
</dbReference>
<dbReference type="Pfam" id="PF08240">
    <property type="entry name" value="ADH_N"/>
    <property type="match status" value="1"/>
</dbReference>
<dbReference type="OrthoDB" id="9782155at2"/>
<dbReference type="Proteomes" id="UP000075806">
    <property type="component" value="Unassembled WGS sequence"/>
</dbReference>
<dbReference type="STRING" id="519424.AZF04_00305"/>
<dbReference type="Pfam" id="PF00107">
    <property type="entry name" value="ADH_zinc_N"/>
    <property type="match status" value="1"/>
</dbReference>
<accession>A0A162F530</accession>
<dbReference type="PANTHER" id="PTHR43677">
    <property type="entry name" value="SHORT-CHAIN DEHYDROGENASE/REDUCTASE"/>
    <property type="match status" value="1"/>
</dbReference>
<dbReference type="SMART" id="SM00829">
    <property type="entry name" value="PKS_ER"/>
    <property type="match status" value="1"/>
</dbReference>
<dbReference type="InterPro" id="IPR013149">
    <property type="entry name" value="ADH-like_C"/>
</dbReference>
<evidence type="ECO:0000313" key="3">
    <source>
        <dbReference type="Proteomes" id="UP000075806"/>
    </source>
</evidence>
<dbReference type="InterPro" id="IPR014188">
    <property type="entry name" value="Acrylyl-CoA_reductase_AcuI"/>
</dbReference>
<dbReference type="Gene3D" id="3.90.180.10">
    <property type="entry name" value="Medium-chain alcohol dehydrogenases, catalytic domain"/>
    <property type="match status" value="1"/>
</dbReference>
<comment type="caution">
    <text evidence="2">The sequence shown here is derived from an EMBL/GenBank/DDBJ whole genome shotgun (WGS) entry which is preliminary data.</text>
</comment>
<keyword evidence="3" id="KW-1185">Reference proteome</keyword>
<evidence type="ECO:0000313" key="2">
    <source>
        <dbReference type="EMBL" id="KYG34812.1"/>
    </source>
</evidence>
<reference evidence="2" key="1">
    <citation type="submission" date="2016-02" db="EMBL/GenBank/DDBJ databases">
        <title>Genome sequence of Bacillus trypoxylicola KCTC 13244(T).</title>
        <authorList>
            <person name="Jeong H."/>
            <person name="Park S.-H."/>
            <person name="Choi S.-K."/>
        </authorList>
    </citation>
    <scope>NUCLEOTIDE SEQUENCE [LARGE SCALE GENOMIC DNA]</scope>
    <source>
        <strain evidence="2">KCTC 13244</strain>
    </source>
</reference>
<dbReference type="Gene3D" id="3.40.50.720">
    <property type="entry name" value="NAD(P)-binding Rossmann-like Domain"/>
    <property type="match status" value="1"/>
</dbReference>
<dbReference type="AlphaFoldDB" id="A0A162F530"/>
<dbReference type="InterPro" id="IPR013154">
    <property type="entry name" value="ADH-like_N"/>
</dbReference>
<dbReference type="NCBIfam" id="TIGR02823">
    <property type="entry name" value="oxido_YhdH"/>
    <property type="match status" value="1"/>
</dbReference>
<dbReference type="InterPro" id="IPR011032">
    <property type="entry name" value="GroES-like_sf"/>
</dbReference>
<sequence length="331" mass="35686">MNSFLAYVLNKKEHDEIDGSIKKLTKDDLPEGDVLIKVAYSSVNYKDAMTLKRDNKIASFYPLIPGIDLSGTVLESKSAKFHQGQKVIVTSYELGTAHHGGFSQLAQVPEKWVVPLPSELSLKQAMLFGTAGFTAALSILKLRESGLTKEAGPILVTGATGGVGSMSITMLASLGFTVVASTGKKECYDFLLSLGAKEVISRESLLENKKPLQKSKWAGVIDCVGGETLAQAIAQTKYGGVVAASGLTGGVNLPTTVFPFITRGVELKGIDSVQYPMSKRLKVWQFINDTIPSLDKMNEITKIISLHEVQKSMEILLAGKSIGRYVIDLSQ</sequence>
<evidence type="ECO:0000259" key="1">
    <source>
        <dbReference type="SMART" id="SM00829"/>
    </source>
</evidence>
<dbReference type="PANTHER" id="PTHR43677:SF1">
    <property type="entry name" value="ACRYLYL-COA REDUCTASE ACUI-RELATED"/>
    <property type="match status" value="1"/>
</dbReference>